<evidence type="ECO:0000256" key="1">
    <source>
        <dbReference type="ARBA" id="ARBA00022531"/>
    </source>
</evidence>
<dbReference type="GO" id="GO:0009523">
    <property type="term" value="C:photosystem II"/>
    <property type="evidence" value="ECO:0007669"/>
    <property type="project" value="UniProtKB-KW"/>
</dbReference>
<dbReference type="PANTHER" id="PTHR47199">
    <property type="entry name" value="PHOTOSYSTEM II STABILITY/ASSEMBLY FACTOR HCF136, CHLOROPLASTIC"/>
    <property type="match status" value="1"/>
</dbReference>
<evidence type="ECO:0000259" key="5">
    <source>
        <dbReference type="Pfam" id="PF14870"/>
    </source>
</evidence>
<sequence>MAKAVCWLVPAAAGLLLAGCGTAPAAVPPATPVLTGPAVTAAEAGRTPMAAVDFVNARRGWLAGNRALWATLDGGRHWIAVYHGPDDLTAVHFLNPRDGWAWGPYSLLATTDGGRHWSGPPVNAVRPIVSLSPTGARTAFAVRGARSSPPGPGAPGGRLYRTTDGGRTWQLVATPFHPLAVAFRSGTDGWAAGRHALWQTRDGGRHWTAAYRYAGSEVPWTVHLAPGGTGQMWALLAGGSGMNQTSYTVLRYAPGQGWRVAAAVSTAGAGPAPDAPAGAPAGPGTSPGPLAVTASGTVFLAGECRACGFGTVQVWRSGPGGSGWTAYPPVYGAAGIPGPHALSFINARQGWLLDGVQGVQLLATRDGGRTWRQVFPAPAVPVRGVSFPSPGRGYGLGWPGEPDAVLVSTDGGRRWMVQGRIPAGSASRWEYLMPALVFPAPDRGWAVRDNRLWHTADGGRHWQAVTLPGDTPRHPLTQVAFVGAEGVAGSPISRTLWWTADGGRTWNEARHADFNATLGELSPAEHAEAARLGNLAVMDAGSGGEGVLWLLFNDQQWAWSGNGGAGWVVRRFPAAVEEHGGAASLSFATPQDGWLETGSGLLFRTRDGGAVWTPVAGG</sequence>
<gene>
    <name evidence="6" type="ORF">R50_1868</name>
</gene>
<feature type="signal peptide" evidence="4">
    <location>
        <begin position="1"/>
        <end position="25"/>
    </location>
</feature>
<dbReference type="CDD" id="cd15482">
    <property type="entry name" value="Sialidase_non-viral"/>
    <property type="match status" value="1"/>
</dbReference>
<protein>
    <recommendedName>
        <fullName evidence="5">Photosynthesis system II assembly factor Ycf48/Hcf136-like domain-containing protein</fullName>
    </recommendedName>
</protein>
<accession>A0A6F8ZHA1</accession>
<dbReference type="Gene3D" id="2.130.10.10">
    <property type="entry name" value="YVTN repeat-like/Quinoprotein amine dehydrogenase"/>
    <property type="match status" value="3"/>
</dbReference>
<reference evidence="6 7" key="1">
    <citation type="submission" date="2020-02" db="EMBL/GenBank/DDBJ databases">
        <authorList>
            <person name="Hogendoorn C."/>
        </authorList>
    </citation>
    <scope>NUCLEOTIDE SEQUENCE [LARGE SCALE GENOMIC DNA]</scope>
    <source>
        <strain evidence="6">R501</strain>
    </source>
</reference>
<keyword evidence="4" id="KW-0732">Signal</keyword>
<evidence type="ECO:0000256" key="3">
    <source>
        <dbReference type="SAM" id="MobiDB-lite"/>
    </source>
</evidence>
<feature type="domain" description="Photosynthesis system II assembly factor Ycf48/Hcf136-like" evidence="5">
    <location>
        <begin position="50"/>
        <end position="170"/>
    </location>
</feature>
<dbReference type="SUPFAM" id="SSF110296">
    <property type="entry name" value="Oligoxyloglucan reducing end-specific cellobiohydrolase"/>
    <property type="match status" value="2"/>
</dbReference>
<feature type="chain" id="PRO_5026036382" description="Photosynthesis system II assembly factor Ycf48/Hcf136-like domain-containing protein" evidence="4">
    <location>
        <begin position="26"/>
        <end position="618"/>
    </location>
</feature>
<evidence type="ECO:0000313" key="7">
    <source>
        <dbReference type="Proteomes" id="UP000503399"/>
    </source>
</evidence>
<dbReference type="Proteomes" id="UP000503399">
    <property type="component" value="Chromosome"/>
</dbReference>
<dbReference type="GO" id="GO:0015979">
    <property type="term" value="P:photosynthesis"/>
    <property type="evidence" value="ECO:0007669"/>
    <property type="project" value="UniProtKB-KW"/>
</dbReference>
<dbReference type="AlphaFoldDB" id="A0A6F8ZHA1"/>
<keyword evidence="7" id="KW-1185">Reference proteome</keyword>
<keyword evidence="1" id="KW-0602">Photosynthesis</keyword>
<proteinExistence type="predicted"/>
<dbReference type="KEGG" id="hfv:R50_1868"/>
<dbReference type="InterPro" id="IPR015943">
    <property type="entry name" value="WD40/YVTN_repeat-like_dom_sf"/>
</dbReference>
<feature type="region of interest" description="Disordered" evidence="3">
    <location>
        <begin position="267"/>
        <end position="286"/>
    </location>
</feature>
<evidence type="ECO:0000256" key="2">
    <source>
        <dbReference type="ARBA" id="ARBA00023276"/>
    </source>
</evidence>
<evidence type="ECO:0000256" key="4">
    <source>
        <dbReference type="SAM" id="SignalP"/>
    </source>
</evidence>
<dbReference type="EMBL" id="LR778114">
    <property type="protein sequence ID" value="CAB1129365.1"/>
    <property type="molecule type" value="Genomic_DNA"/>
</dbReference>
<dbReference type="Pfam" id="PF14870">
    <property type="entry name" value="PSII_BNR"/>
    <property type="match status" value="1"/>
</dbReference>
<organism evidence="6 7">
    <name type="scientific">Candidatus Hydrogenisulfobacillus filiaventi</name>
    <dbReference type="NCBI Taxonomy" id="2707344"/>
    <lineage>
        <taxon>Bacteria</taxon>
        <taxon>Bacillati</taxon>
        <taxon>Bacillota</taxon>
        <taxon>Clostridia</taxon>
        <taxon>Eubacteriales</taxon>
        <taxon>Clostridiales Family XVII. Incertae Sedis</taxon>
        <taxon>Candidatus Hydrogenisulfobacillus</taxon>
    </lineage>
</organism>
<dbReference type="PANTHER" id="PTHR47199:SF2">
    <property type="entry name" value="PHOTOSYSTEM II STABILITY_ASSEMBLY FACTOR HCF136, CHLOROPLASTIC"/>
    <property type="match status" value="1"/>
</dbReference>
<evidence type="ECO:0000313" key="6">
    <source>
        <dbReference type="EMBL" id="CAB1129365.1"/>
    </source>
</evidence>
<dbReference type="InterPro" id="IPR028203">
    <property type="entry name" value="PSII_CF48-like_dom"/>
</dbReference>
<name>A0A6F8ZHA1_9FIRM</name>
<keyword evidence="2" id="KW-0604">Photosystem II</keyword>
<dbReference type="PROSITE" id="PS51257">
    <property type="entry name" value="PROKAR_LIPOPROTEIN"/>
    <property type="match status" value="1"/>
</dbReference>